<sequence length="97" mass="11045">WPGYCPWSHQIPLDFKTPPSPITRAKLANNVARCIQRFISEAQNHLVEDESDAHWRVGQSGAGEGSIKLEDLILVSMHHVSIHSWQPQLRLTRPLDK</sequence>
<dbReference type="Proteomes" id="UP000799118">
    <property type="component" value="Unassembled WGS sequence"/>
</dbReference>
<organism evidence="1 2">
    <name type="scientific">Gymnopus androsaceus JB14</name>
    <dbReference type="NCBI Taxonomy" id="1447944"/>
    <lineage>
        <taxon>Eukaryota</taxon>
        <taxon>Fungi</taxon>
        <taxon>Dikarya</taxon>
        <taxon>Basidiomycota</taxon>
        <taxon>Agaricomycotina</taxon>
        <taxon>Agaricomycetes</taxon>
        <taxon>Agaricomycetidae</taxon>
        <taxon>Agaricales</taxon>
        <taxon>Marasmiineae</taxon>
        <taxon>Omphalotaceae</taxon>
        <taxon>Gymnopus</taxon>
    </lineage>
</organism>
<evidence type="ECO:0000313" key="2">
    <source>
        <dbReference type="Proteomes" id="UP000799118"/>
    </source>
</evidence>
<gene>
    <name evidence="1" type="ORF">BT96DRAFT_816374</name>
</gene>
<keyword evidence="2" id="KW-1185">Reference proteome</keyword>
<dbReference type="AlphaFoldDB" id="A0A6A4HTQ1"/>
<evidence type="ECO:0000313" key="1">
    <source>
        <dbReference type="EMBL" id="KAE9402582.1"/>
    </source>
</evidence>
<proteinExistence type="predicted"/>
<protein>
    <submittedName>
        <fullName evidence="1">Uncharacterized protein</fullName>
    </submittedName>
</protein>
<dbReference type="OrthoDB" id="3269405at2759"/>
<dbReference type="EMBL" id="ML769433">
    <property type="protein sequence ID" value="KAE9402582.1"/>
    <property type="molecule type" value="Genomic_DNA"/>
</dbReference>
<name>A0A6A4HTQ1_9AGAR</name>
<accession>A0A6A4HTQ1</accession>
<reference evidence="1" key="1">
    <citation type="journal article" date="2019" name="Environ. Microbiol.">
        <title>Fungal ecological strategies reflected in gene transcription - a case study of two litter decomposers.</title>
        <authorList>
            <person name="Barbi F."/>
            <person name="Kohler A."/>
            <person name="Barry K."/>
            <person name="Baskaran P."/>
            <person name="Daum C."/>
            <person name="Fauchery L."/>
            <person name="Ihrmark K."/>
            <person name="Kuo A."/>
            <person name="LaButti K."/>
            <person name="Lipzen A."/>
            <person name="Morin E."/>
            <person name="Grigoriev I.V."/>
            <person name="Henrissat B."/>
            <person name="Lindahl B."/>
            <person name="Martin F."/>
        </authorList>
    </citation>
    <scope>NUCLEOTIDE SEQUENCE</scope>
    <source>
        <strain evidence="1">JB14</strain>
    </source>
</reference>
<feature type="non-terminal residue" evidence="1">
    <location>
        <position position="1"/>
    </location>
</feature>